<protein>
    <recommendedName>
        <fullName evidence="4">Secreted protein</fullName>
    </recommendedName>
</protein>
<organism evidence="2 3">
    <name type="scientific">Phyllosticta citribraziliensis</name>
    <dbReference type="NCBI Taxonomy" id="989973"/>
    <lineage>
        <taxon>Eukaryota</taxon>
        <taxon>Fungi</taxon>
        <taxon>Dikarya</taxon>
        <taxon>Ascomycota</taxon>
        <taxon>Pezizomycotina</taxon>
        <taxon>Dothideomycetes</taxon>
        <taxon>Dothideomycetes incertae sedis</taxon>
        <taxon>Botryosphaeriales</taxon>
        <taxon>Phyllostictaceae</taxon>
        <taxon>Phyllosticta</taxon>
    </lineage>
</organism>
<dbReference type="EMBL" id="JBBPEH010000005">
    <property type="protein sequence ID" value="KAK7538714.1"/>
    <property type="molecule type" value="Genomic_DNA"/>
</dbReference>
<keyword evidence="1" id="KW-0732">Signal</keyword>
<gene>
    <name evidence="2" type="ORF">J3D65DRAFT_342153</name>
</gene>
<evidence type="ECO:0000313" key="3">
    <source>
        <dbReference type="Proteomes" id="UP001360953"/>
    </source>
</evidence>
<reference evidence="2 3" key="1">
    <citation type="submission" date="2024-04" db="EMBL/GenBank/DDBJ databases">
        <title>Phyllosticta paracitricarpa is synonymous to the EU quarantine fungus P. citricarpa based on phylogenomic analyses.</title>
        <authorList>
            <consortium name="Lawrence Berkeley National Laboratory"/>
            <person name="Van ingen-buijs V.A."/>
            <person name="Van westerhoven A.C."/>
            <person name="Haridas S."/>
            <person name="Skiadas P."/>
            <person name="Martin F."/>
            <person name="Groenewald J.Z."/>
            <person name="Crous P.W."/>
            <person name="Seidl M.F."/>
        </authorList>
    </citation>
    <scope>NUCLEOTIDE SEQUENCE [LARGE SCALE GENOMIC DNA]</scope>
    <source>
        <strain evidence="2 3">CPC 17464</strain>
    </source>
</reference>
<keyword evidence="3" id="KW-1185">Reference proteome</keyword>
<feature type="chain" id="PRO_5046971291" description="Secreted protein" evidence="1">
    <location>
        <begin position="17"/>
        <end position="199"/>
    </location>
</feature>
<sequence>MAWVDWIFLAAPPIAGFHSFFLSSPRQVSLSPGQSHLTAKEANTPRHDEALFPFLPFSGHATCSGLALTWMHQGARLLHGLDALPFDFWRQTYPHCQRRPLQPLPPPIPSTHAAARSLRDTLAPTDCISSFTSNTHAALSRRTIPQAHITAVLYHVPTTTTRRSVESHRSASLLMCRKPCVSCFVPGRISLALPVGYLT</sequence>
<evidence type="ECO:0000313" key="2">
    <source>
        <dbReference type="EMBL" id="KAK7538714.1"/>
    </source>
</evidence>
<name>A0ABR1LVL1_9PEZI</name>
<dbReference type="Proteomes" id="UP001360953">
    <property type="component" value="Unassembled WGS sequence"/>
</dbReference>
<proteinExistence type="predicted"/>
<accession>A0ABR1LVL1</accession>
<evidence type="ECO:0008006" key="4">
    <source>
        <dbReference type="Google" id="ProtNLM"/>
    </source>
</evidence>
<dbReference type="GeneID" id="92028405"/>
<feature type="signal peptide" evidence="1">
    <location>
        <begin position="1"/>
        <end position="16"/>
    </location>
</feature>
<dbReference type="RefSeq" id="XP_066656401.1">
    <property type="nucleotide sequence ID" value="XM_066795499.1"/>
</dbReference>
<evidence type="ECO:0000256" key="1">
    <source>
        <dbReference type="SAM" id="SignalP"/>
    </source>
</evidence>
<comment type="caution">
    <text evidence="2">The sequence shown here is derived from an EMBL/GenBank/DDBJ whole genome shotgun (WGS) entry which is preliminary data.</text>
</comment>